<keyword evidence="12" id="KW-1133">Transmembrane helix</keyword>
<reference evidence="15 16" key="1">
    <citation type="submission" date="2021-04" db="EMBL/GenBank/DDBJ databases">
        <authorList>
            <person name="Rakotoarivonina H."/>
        </authorList>
    </citation>
    <scope>NUCLEOTIDE SEQUENCE [LARGE SCALE GENOMIC DNA]</scope>
    <source>
        <strain evidence="15 16">XE</strain>
    </source>
</reference>
<dbReference type="EC" id="2.7.13.3" evidence="3"/>
<keyword evidence="16" id="KW-1185">Reference proteome</keyword>
<feature type="transmembrane region" description="Helical" evidence="12">
    <location>
        <begin position="20"/>
        <end position="39"/>
    </location>
</feature>
<comment type="caution">
    <text evidence="15">The sequence shown here is derived from an EMBL/GenBank/DDBJ whole genome shotgun (WGS) entry which is preliminary data.</text>
</comment>
<evidence type="ECO:0000313" key="15">
    <source>
        <dbReference type="EMBL" id="CAG5089488.1"/>
    </source>
</evidence>
<dbReference type="InterPro" id="IPR003660">
    <property type="entry name" value="HAMP_dom"/>
</dbReference>
<sequence length="589" mass="66245">MGRFPYSPVLTLHRTRTQIFISFLVVMGVVLLVSGQYLYRNVSQLILSNAEAQVGETADQISARLDAVLSEVDTLTLQLAMDPRVQGMLHKIYRNQAVSVDDRLSLRPITENLMAFSWAIEGVEIYADRSPLYPLDLPRLHNRVDEDTIRIADERGGPLVWRGPIRRNPDQLLAIRQVPLEDEKLKGGGYIVAWVRSSILDFIRTEFSSPTGMLVRVYDENGTILAESHSAAETAGDQAAGATGWDLAAGNEEAYLKIDRRSSVTNWSISILVPKHNLTGGLELFRRALVWSLLVGTAVSLLLMGVVSGMITRPIRRLRRIMHATVSPLPKPNDETYFNFEINELNRAYNKLVAQLHHLVDTVYEKERLRNIAEIRMLQAQINPHFLFNTLDSLYWNLVARGEEESAAMVSAFSKLFRYSIQSTGEDDGVTLADEIEHIRQYLTVMQYRLRNRLSWDCRTDPDCLRMSLPRLLIQPIVENAISHGIEPKMGDGRVSVTVRKASGEDGPLLVIVVKDNGTGMPPEKLQALRSRLDHPLPAAETPTRGIGLWNVQQRIRLFYGRDCRLEIESVPGEGTTVVMKLPEGRVAP</sequence>
<dbReference type="RefSeq" id="WP_213484969.1">
    <property type="nucleotide sequence ID" value="NZ_CAJRAY010000067.1"/>
</dbReference>
<evidence type="ECO:0000256" key="10">
    <source>
        <dbReference type="ARBA" id="ARBA00023012"/>
    </source>
</evidence>
<evidence type="ECO:0000259" key="14">
    <source>
        <dbReference type="PROSITE" id="PS50885"/>
    </source>
</evidence>
<dbReference type="InterPro" id="IPR005467">
    <property type="entry name" value="His_kinase_dom"/>
</dbReference>
<evidence type="ECO:0000256" key="8">
    <source>
        <dbReference type="ARBA" id="ARBA00022777"/>
    </source>
</evidence>
<keyword evidence="7" id="KW-0547">Nucleotide-binding</keyword>
<dbReference type="EMBL" id="CAJRAY010000067">
    <property type="protein sequence ID" value="CAG5089488.1"/>
    <property type="molecule type" value="Genomic_DNA"/>
</dbReference>
<evidence type="ECO:0000259" key="13">
    <source>
        <dbReference type="PROSITE" id="PS50109"/>
    </source>
</evidence>
<comment type="catalytic activity">
    <reaction evidence="1">
        <text>ATP + protein L-histidine = ADP + protein N-phospho-L-histidine.</text>
        <dbReference type="EC" id="2.7.13.3"/>
    </reaction>
</comment>
<proteinExistence type="predicted"/>
<dbReference type="PROSITE" id="PS50885">
    <property type="entry name" value="HAMP"/>
    <property type="match status" value="1"/>
</dbReference>
<dbReference type="InterPro" id="IPR050640">
    <property type="entry name" value="Bact_2-comp_sensor_kinase"/>
</dbReference>
<keyword evidence="11 12" id="KW-0472">Membrane</keyword>
<dbReference type="InterPro" id="IPR010559">
    <property type="entry name" value="Sig_transdc_His_kin_internal"/>
</dbReference>
<feature type="domain" description="HAMP" evidence="14">
    <location>
        <begin position="309"/>
        <end position="361"/>
    </location>
</feature>
<evidence type="ECO:0000313" key="16">
    <source>
        <dbReference type="Proteomes" id="UP000681526"/>
    </source>
</evidence>
<evidence type="ECO:0000256" key="3">
    <source>
        <dbReference type="ARBA" id="ARBA00012438"/>
    </source>
</evidence>
<evidence type="ECO:0000256" key="7">
    <source>
        <dbReference type="ARBA" id="ARBA00022741"/>
    </source>
</evidence>
<keyword evidence="6" id="KW-0808">Transferase</keyword>
<name>A0ABM8V5U9_THEXY</name>
<dbReference type="PANTHER" id="PTHR34220:SF7">
    <property type="entry name" value="SENSOR HISTIDINE KINASE YPDA"/>
    <property type="match status" value="1"/>
</dbReference>
<evidence type="ECO:0000256" key="11">
    <source>
        <dbReference type="ARBA" id="ARBA00023136"/>
    </source>
</evidence>
<feature type="domain" description="Histidine kinase" evidence="13">
    <location>
        <begin position="473"/>
        <end position="586"/>
    </location>
</feature>
<dbReference type="GO" id="GO:0016301">
    <property type="term" value="F:kinase activity"/>
    <property type="evidence" value="ECO:0007669"/>
    <property type="project" value="UniProtKB-KW"/>
</dbReference>
<dbReference type="InterPro" id="IPR004358">
    <property type="entry name" value="Sig_transdc_His_kin-like_C"/>
</dbReference>
<dbReference type="Pfam" id="PF06580">
    <property type="entry name" value="His_kinase"/>
    <property type="match status" value="1"/>
</dbReference>
<evidence type="ECO:0000256" key="9">
    <source>
        <dbReference type="ARBA" id="ARBA00022840"/>
    </source>
</evidence>
<feature type="transmembrane region" description="Helical" evidence="12">
    <location>
        <begin position="288"/>
        <end position="312"/>
    </location>
</feature>
<evidence type="ECO:0000256" key="5">
    <source>
        <dbReference type="ARBA" id="ARBA00022553"/>
    </source>
</evidence>
<organism evidence="15 16">
    <name type="scientific">Thermobacillus xylanilyticus</name>
    <dbReference type="NCBI Taxonomy" id="76633"/>
    <lineage>
        <taxon>Bacteria</taxon>
        <taxon>Bacillati</taxon>
        <taxon>Bacillota</taxon>
        <taxon>Bacilli</taxon>
        <taxon>Bacillales</taxon>
        <taxon>Paenibacillaceae</taxon>
        <taxon>Thermobacillus</taxon>
    </lineage>
</organism>
<keyword evidence="9" id="KW-0067">ATP-binding</keyword>
<dbReference type="Proteomes" id="UP000681526">
    <property type="component" value="Unassembled WGS sequence"/>
</dbReference>
<dbReference type="SUPFAM" id="SSF55874">
    <property type="entry name" value="ATPase domain of HSP90 chaperone/DNA topoisomerase II/histidine kinase"/>
    <property type="match status" value="1"/>
</dbReference>
<comment type="subcellular location">
    <subcellularLocation>
        <location evidence="2">Cell membrane</location>
        <topology evidence="2">Multi-pass membrane protein</topology>
    </subcellularLocation>
</comment>
<evidence type="ECO:0000256" key="6">
    <source>
        <dbReference type="ARBA" id="ARBA00022679"/>
    </source>
</evidence>
<dbReference type="PRINTS" id="PR00344">
    <property type="entry name" value="BCTRLSENSOR"/>
</dbReference>
<dbReference type="Gene3D" id="3.30.565.10">
    <property type="entry name" value="Histidine kinase-like ATPase, C-terminal domain"/>
    <property type="match status" value="1"/>
</dbReference>
<keyword evidence="12" id="KW-0812">Transmembrane</keyword>
<evidence type="ECO:0000256" key="2">
    <source>
        <dbReference type="ARBA" id="ARBA00004651"/>
    </source>
</evidence>
<dbReference type="InterPro" id="IPR003594">
    <property type="entry name" value="HATPase_dom"/>
</dbReference>
<dbReference type="Pfam" id="PF02518">
    <property type="entry name" value="HATPase_c"/>
    <property type="match status" value="1"/>
</dbReference>
<dbReference type="InterPro" id="IPR036890">
    <property type="entry name" value="HATPase_C_sf"/>
</dbReference>
<evidence type="ECO:0000256" key="4">
    <source>
        <dbReference type="ARBA" id="ARBA00022475"/>
    </source>
</evidence>
<dbReference type="PANTHER" id="PTHR34220">
    <property type="entry name" value="SENSOR HISTIDINE KINASE YPDA"/>
    <property type="match status" value="1"/>
</dbReference>
<accession>A0ABM8V5U9</accession>
<gene>
    <name evidence="15" type="primary">txxe2323-xynD</name>
    <name evidence="15" type="ORF">TXXE_13070</name>
</gene>
<protein>
    <recommendedName>
        <fullName evidence="3">histidine kinase</fullName>
        <ecNumber evidence="3">2.7.13.3</ecNumber>
    </recommendedName>
</protein>
<keyword evidence="5" id="KW-0597">Phosphoprotein</keyword>
<keyword evidence="8 15" id="KW-0418">Kinase</keyword>
<dbReference type="Gene3D" id="6.10.340.10">
    <property type="match status" value="1"/>
</dbReference>
<keyword evidence="10" id="KW-0902">Two-component regulatory system</keyword>
<keyword evidence="4" id="KW-1003">Cell membrane</keyword>
<evidence type="ECO:0000256" key="1">
    <source>
        <dbReference type="ARBA" id="ARBA00000085"/>
    </source>
</evidence>
<dbReference type="SMART" id="SM00387">
    <property type="entry name" value="HATPase_c"/>
    <property type="match status" value="1"/>
</dbReference>
<dbReference type="PROSITE" id="PS50109">
    <property type="entry name" value="HIS_KIN"/>
    <property type="match status" value="1"/>
</dbReference>
<evidence type="ECO:0000256" key="12">
    <source>
        <dbReference type="SAM" id="Phobius"/>
    </source>
</evidence>